<comment type="caution">
    <text evidence="2">The sequence shown here is derived from an EMBL/GenBank/DDBJ whole genome shotgun (WGS) entry which is preliminary data.</text>
</comment>
<dbReference type="InterPro" id="IPR010663">
    <property type="entry name" value="Znf_FPG/IleRS"/>
</dbReference>
<gene>
    <name evidence="2" type="ORF">HD601_001810</name>
</gene>
<keyword evidence="3" id="KW-1185">Reference proteome</keyword>
<name>A0A7W9GNP0_9ACTN</name>
<dbReference type="Proteomes" id="UP000542813">
    <property type="component" value="Unassembled WGS sequence"/>
</dbReference>
<reference evidence="2 3" key="1">
    <citation type="submission" date="2020-08" db="EMBL/GenBank/DDBJ databases">
        <title>Sequencing the genomes of 1000 actinobacteria strains.</title>
        <authorList>
            <person name="Klenk H.-P."/>
        </authorList>
    </citation>
    <scope>NUCLEOTIDE SEQUENCE [LARGE SCALE GENOMIC DNA]</scope>
    <source>
        <strain evidence="2 3">DSM 102122</strain>
    </source>
</reference>
<evidence type="ECO:0000259" key="1">
    <source>
        <dbReference type="Pfam" id="PF06827"/>
    </source>
</evidence>
<sequence>METIRAAFMTKWDKVPLLETYRQMAIRQQKKKDWAACVRWTERGLQLYRNDAAREEAVEDLLRRRNRALAKLEVTAPAGIDARVEILVCSRCASSFERVRVRGRKPALCPECRSAPNVN</sequence>
<proteinExistence type="predicted"/>
<dbReference type="AlphaFoldDB" id="A0A7W9GNP0"/>
<evidence type="ECO:0000313" key="3">
    <source>
        <dbReference type="Proteomes" id="UP000542813"/>
    </source>
</evidence>
<feature type="domain" description="Zinc finger FPG/IleRS-type" evidence="1">
    <location>
        <begin position="88"/>
        <end position="114"/>
    </location>
</feature>
<dbReference type="Pfam" id="PF06827">
    <property type="entry name" value="zf-FPG_IleRS"/>
    <property type="match status" value="1"/>
</dbReference>
<dbReference type="RefSeq" id="WP_184821158.1">
    <property type="nucleotide sequence ID" value="NZ_JACHMM010000001.1"/>
</dbReference>
<organism evidence="2 3">
    <name type="scientific">Jiangella mangrovi</name>
    <dbReference type="NCBI Taxonomy" id="1524084"/>
    <lineage>
        <taxon>Bacteria</taxon>
        <taxon>Bacillati</taxon>
        <taxon>Actinomycetota</taxon>
        <taxon>Actinomycetes</taxon>
        <taxon>Jiangellales</taxon>
        <taxon>Jiangellaceae</taxon>
        <taxon>Jiangella</taxon>
    </lineage>
</organism>
<dbReference type="EMBL" id="JACHMM010000001">
    <property type="protein sequence ID" value="MBB5787235.1"/>
    <property type="molecule type" value="Genomic_DNA"/>
</dbReference>
<evidence type="ECO:0000313" key="2">
    <source>
        <dbReference type="EMBL" id="MBB5787235.1"/>
    </source>
</evidence>
<protein>
    <submittedName>
        <fullName evidence="2">Putative Zn-ribbon and HTH transcriptional regulator</fullName>
    </submittedName>
</protein>
<accession>A0A7W9GNP0</accession>